<evidence type="ECO:0000313" key="2">
    <source>
        <dbReference type="EMBL" id="KAF7304309.1"/>
    </source>
</evidence>
<dbReference type="GO" id="GO:0016787">
    <property type="term" value="F:hydrolase activity"/>
    <property type="evidence" value="ECO:0007669"/>
    <property type="project" value="UniProtKB-KW"/>
</dbReference>
<dbReference type="EMBL" id="JACAZE010000011">
    <property type="protein sequence ID" value="KAF7304309.1"/>
    <property type="molecule type" value="Genomic_DNA"/>
</dbReference>
<evidence type="ECO:0000313" key="3">
    <source>
        <dbReference type="Proteomes" id="UP000613580"/>
    </source>
</evidence>
<protein>
    <submittedName>
        <fullName evidence="2">Abhydrolase-4 domain-containing protein</fullName>
    </submittedName>
</protein>
<name>A0A8H6SRX2_MYCCL</name>
<comment type="caution">
    <text evidence="2">The sequence shown here is derived from an EMBL/GenBank/DDBJ whole genome shotgun (WGS) entry which is preliminary data.</text>
</comment>
<proteinExistence type="predicted"/>
<evidence type="ECO:0000256" key="1">
    <source>
        <dbReference type="SAM" id="MobiDB-lite"/>
    </source>
</evidence>
<feature type="compositionally biased region" description="Basic residues" evidence="1">
    <location>
        <begin position="1"/>
        <end position="17"/>
    </location>
</feature>
<feature type="region of interest" description="Disordered" evidence="1">
    <location>
        <begin position="1"/>
        <end position="30"/>
    </location>
</feature>
<reference evidence="2" key="1">
    <citation type="submission" date="2020-05" db="EMBL/GenBank/DDBJ databases">
        <title>Mycena genomes resolve the evolution of fungal bioluminescence.</title>
        <authorList>
            <person name="Tsai I.J."/>
        </authorList>
    </citation>
    <scope>NUCLEOTIDE SEQUENCE</scope>
    <source>
        <strain evidence="2">110903Hualien_Pintung</strain>
    </source>
</reference>
<dbReference type="AlphaFoldDB" id="A0A8H6SRX2"/>
<keyword evidence="2" id="KW-0378">Hydrolase</keyword>
<gene>
    <name evidence="2" type="ORF">HMN09_00832700</name>
</gene>
<sequence>MSAYSSRRRASRLRRPLLRTPDPAGPGRPSAFCSRAWTGDYKLDTQNSSLSEANSEQSLVALPMPSTKTYTFFLNECFEAGPDHCALSRQTDINAQNIQDRIDALIDRLQEQPLAVANSTRPGYITSGDVRLTLFLAIQMPDYLPRFFTYIARAMDGDGAELLRFVKRASPPPDSQTGPDEDGYVYIAQENLSRLAISCGDALPRTQEDEVPTAEEIVDAVLGTVRDVSPRFGATAHMIEQHGGCHYWPGTGVGPARYRGPWNNTLATLPAPSFRTP</sequence>
<keyword evidence="3" id="KW-1185">Reference proteome</keyword>
<organism evidence="2 3">
    <name type="scientific">Mycena chlorophos</name>
    <name type="common">Agaric fungus</name>
    <name type="synonym">Agaricus chlorophos</name>
    <dbReference type="NCBI Taxonomy" id="658473"/>
    <lineage>
        <taxon>Eukaryota</taxon>
        <taxon>Fungi</taxon>
        <taxon>Dikarya</taxon>
        <taxon>Basidiomycota</taxon>
        <taxon>Agaricomycotina</taxon>
        <taxon>Agaricomycetes</taxon>
        <taxon>Agaricomycetidae</taxon>
        <taxon>Agaricales</taxon>
        <taxon>Marasmiineae</taxon>
        <taxon>Mycenaceae</taxon>
        <taxon>Mycena</taxon>
    </lineage>
</organism>
<accession>A0A8H6SRX2</accession>
<dbReference type="Proteomes" id="UP000613580">
    <property type="component" value="Unassembled WGS sequence"/>
</dbReference>
<dbReference type="OrthoDB" id="425534at2759"/>